<evidence type="ECO:0000313" key="1">
    <source>
        <dbReference type="EMBL" id="EQA43592.1"/>
    </source>
</evidence>
<dbReference type="Proteomes" id="UP000015454">
    <property type="component" value="Unassembled WGS sequence"/>
</dbReference>
<gene>
    <name evidence="1" type="ORF">LEP1GSC050_1676</name>
</gene>
<dbReference type="AlphaFoldDB" id="T0F7Z1"/>
<evidence type="ECO:0000313" key="2">
    <source>
        <dbReference type="Proteomes" id="UP000015454"/>
    </source>
</evidence>
<dbReference type="EMBL" id="AHMO02000011">
    <property type="protein sequence ID" value="EQA43592.1"/>
    <property type="molecule type" value="Genomic_DNA"/>
</dbReference>
<sequence>MDQETKQFHILESVLVFKENRPKFQDTVCNLRVADSGNQTYTHYDLSSLLRIIKLKPNSFCEECKSYISSDFVNFSFETL</sequence>
<accession>T0F7Z1</accession>
<dbReference type="STRING" id="1049789.LEP1GSC050_1676"/>
<protein>
    <submittedName>
        <fullName evidence="1">Uncharacterized protein</fullName>
    </submittedName>
</protein>
<proteinExistence type="predicted"/>
<reference evidence="1" key="1">
    <citation type="submission" date="2013-05" db="EMBL/GenBank/DDBJ databases">
        <authorList>
            <person name="Harkins D.M."/>
            <person name="Durkin A.S."/>
            <person name="Brinkac L.M."/>
            <person name="Haft D.H."/>
            <person name="Selengut J.D."/>
            <person name="Sanka R."/>
            <person name="DePew J."/>
            <person name="Purushe J."/>
            <person name="Hartskeerl R.A."/>
            <person name="Ahmed A."/>
            <person name="van der Linden H."/>
            <person name="Goris M.G.A."/>
            <person name="Vinetz J.M."/>
            <person name="Sutton G.G."/>
            <person name="Nierman W.C."/>
            <person name="Fouts D.E."/>
        </authorList>
    </citation>
    <scope>NUCLEOTIDE SEQUENCE [LARGE SCALE GENOMIC DNA]</scope>
    <source>
        <strain evidence="1">5399</strain>
    </source>
</reference>
<comment type="caution">
    <text evidence="1">The sequence shown here is derived from an EMBL/GenBank/DDBJ whole genome shotgun (WGS) entry which is preliminary data.</text>
</comment>
<keyword evidence="2" id="KW-1185">Reference proteome</keyword>
<name>T0F7Z1_9LEPT</name>
<organism evidence="1 2">
    <name type="scientific">Leptospira broomii serovar Hurstbridge str. 5399</name>
    <dbReference type="NCBI Taxonomy" id="1049789"/>
    <lineage>
        <taxon>Bacteria</taxon>
        <taxon>Pseudomonadati</taxon>
        <taxon>Spirochaetota</taxon>
        <taxon>Spirochaetia</taxon>
        <taxon>Leptospirales</taxon>
        <taxon>Leptospiraceae</taxon>
        <taxon>Leptospira</taxon>
    </lineage>
</organism>